<sequence length="74" mass="7979">MKARTGPGIAAPGEVVANEILAYNDPAYNDPAYNDPGLQRSLVNDENDLDCDSPLSEAKSRQSPDSYPPTLTRD</sequence>
<keyword evidence="3" id="KW-1185">Reference proteome</keyword>
<protein>
    <submittedName>
        <fullName evidence="2">Uncharacterized protein</fullName>
    </submittedName>
</protein>
<comment type="caution">
    <text evidence="2">The sequence shown here is derived from an EMBL/GenBank/DDBJ whole genome shotgun (WGS) entry which is preliminary data.</text>
</comment>
<dbReference type="Proteomes" id="UP000315010">
    <property type="component" value="Unassembled WGS sequence"/>
</dbReference>
<gene>
    <name evidence="2" type="ORF">CA13_22170</name>
</gene>
<evidence type="ECO:0000313" key="2">
    <source>
        <dbReference type="EMBL" id="TWT80771.1"/>
    </source>
</evidence>
<evidence type="ECO:0000256" key="1">
    <source>
        <dbReference type="SAM" id="MobiDB-lite"/>
    </source>
</evidence>
<proteinExistence type="predicted"/>
<reference evidence="2 3" key="1">
    <citation type="submission" date="2019-02" db="EMBL/GenBank/DDBJ databases">
        <title>Deep-cultivation of Planctomycetes and their phenomic and genomic characterization uncovers novel biology.</title>
        <authorList>
            <person name="Wiegand S."/>
            <person name="Jogler M."/>
            <person name="Boedeker C."/>
            <person name="Pinto D."/>
            <person name="Vollmers J."/>
            <person name="Rivas-Marin E."/>
            <person name="Kohn T."/>
            <person name="Peeters S.H."/>
            <person name="Heuer A."/>
            <person name="Rast P."/>
            <person name="Oberbeckmann S."/>
            <person name="Bunk B."/>
            <person name="Jeske O."/>
            <person name="Meyerdierks A."/>
            <person name="Storesund J.E."/>
            <person name="Kallscheuer N."/>
            <person name="Luecker S."/>
            <person name="Lage O.M."/>
            <person name="Pohl T."/>
            <person name="Merkel B.J."/>
            <person name="Hornburger P."/>
            <person name="Mueller R.-W."/>
            <person name="Bruemmer F."/>
            <person name="Labrenz M."/>
            <person name="Spormann A.M."/>
            <person name="Op Den Camp H."/>
            <person name="Overmann J."/>
            <person name="Amann R."/>
            <person name="Jetten M.S.M."/>
            <person name="Mascher T."/>
            <person name="Medema M.H."/>
            <person name="Devos D.P."/>
            <person name="Kaster A.-K."/>
            <person name="Ovreas L."/>
            <person name="Rohde M."/>
            <person name="Galperin M.Y."/>
            <person name="Jogler C."/>
        </authorList>
    </citation>
    <scope>NUCLEOTIDE SEQUENCE [LARGE SCALE GENOMIC DNA]</scope>
    <source>
        <strain evidence="2 3">CA13</strain>
    </source>
</reference>
<dbReference type="AlphaFoldDB" id="A0A5C5Z1S6"/>
<evidence type="ECO:0000313" key="3">
    <source>
        <dbReference type="Proteomes" id="UP000315010"/>
    </source>
</evidence>
<name>A0A5C5Z1S6_9BACT</name>
<feature type="region of interest" description="Disordered" evidence="1">
    <location>
        <begin position="28"/>
        <end position="74"/>
    </location>
</feature>
<dbReference type="RefSeq" id="WP_146396010.1">
    <property type="nucleotide sequence ID" value="NZ_SJPJ01000001.1"/>
</dbReference>
<dbReference type="EMBL" id="SJPJ01000001">
    <property type="protein sequence ID" value="TWT80771.1"/>
    <property type="molecule type" value="Genomic_DNA"/>
</dbReference>
<accession>A0A5C5Z1S6</accession>
<organism evidence="2 3">
    <name type="scientific">Novipirellula herctigrandis</name>
    <dbReference type="NCBI Taxonomy" id="2527986"/>
    <lineage>
        <taxon>Bacteria</taxon>
        <taxon>Pseudomonadati</taxon>
        <taxon>Planctomycetota</taxon>
        <taxon>Planctomycetia</taxon>
        <taxon>Pirellulales</taxon>
        <taxon>Pirellulaceae</taxon>
        <taxon>Novipirellula</taxon>
    </lineage>
</organism>